<evidence type="ECO:0000256" key="8">
    <source>
        <dbReference type="RuleBase" id="RU361277"/>
    </source>
</evidence>
<evidence type="ECO:0000256" key="1">
    <source>
        <dbReference type="ARBA" id="ARBA00001947"/>
    </source>
</evidence>
<keyword evidence="3 8" id="KW-0479">Metal-binding</keyword>
<organism evidence="11 12">
    <name type="scientific">Tegillarca granosa</name>
    <name type="common">Malaysian cockle</name>
    <name type="synonym">Anadara granosa</name>
    <dbReference type="NCBI Taxonomy" id="220873"/>
    <lineage>
        <taxon>Eukaryota</taxon>
        <taxon>Metazoa</taxon>
        <taxon>Spiralia</taxon>
        <taxon>Lophotrochozoa</taxon>
        <taxon>Mollusca</taxon>
        <taxon>Bivalvia</taxon>
        <taxon>Autobranchia</taxon>
        <taxon>Pteriomorphia</taxon>
        <taxon>Arcoida</taxon>
        <taxon>Arcoidea</taxon>
        <taxon>Arcidae</taxon>
        <taxon>Tegillarca</taxon>
    </lineage>
</organism>
<dbReference type="InterPro" id="IPR013149">
    <property type="entry name" value="ADH-like_C"/>
</dbReference>
<dbReference type="Pfam" id="PF08240">
    <property type="entry name" value="ADH_N"/>
    <property type="match status" value="1"/>
</dbReference>
<comment type="similarity">
    <text evidence="2 8">Belongs to the zinc-containing alcohol dehydrogenase family.</text>
</comment>
<reference evidence="11 12" key="1">
    <citation type="submission" date="2022-12" db="EMBL/GenBank/DDBJ databases">
        <title>Chromosome-level genome of Tegillarca granosa.</title>
        <authorList>
            <person name="Kim J."/>
        </authorList>
    </citation>
    <scope>NUCLEOTIDE SEQUENCE [LARGE SCALE GENOMIC DNA]</scope>
    <source>
        <strain evidence="11">Teg-2019</strain>
        <tissue evidence="11">Adductor muscle</tissue>
    </source>
</reference>
<evidence type="ECO:0000256" key="7">
    <source>
        <dbReference type="ARBA" id="ARBA00032485"/>
    </source>
</evidence>
<evidence type="ECO:0000259" key="9">
    <source>
        <dbReference type="Pfam" id="PF00107"/>
    </source>
</evidence>
<dbReference type="PANTHER" id="PTHR43161">
    <property type="entry name" value="SORBITOL DEHYDROGENASE"/>
    <property type="match status" value="1"/>
</dbReference>
<dbReference type="PROSITE" id="PS00059">
    <property type="entry name" value="ADH_ZINC"/>
    <property type="match status" value="1"/>
</dbReference>
<dbReference type="InterPro" id="IPR045306">
    <property type="entry name" value="SDH-like"/>
</dbReference>
<dbReference type="Proteomes" id="UP001217089">
    <property type="component" value="Unassembled WGS sequence"/>
</dbReference>
<evidence type="ECO:0000256" key="2">
    <source>
        <dbReference type="ARBA" id="ARBA00008072"/>
    </source>
</evidence>
<evidence type="ECO:0000256" key="4">
    <source>
        <dbReference type="ARBA" id="ARBA00022833"/>
    </source>
</evidence>
<gene>
    <name evidence="11" type="ORF">KUTeg_006095</name>
</gene>
<dbReference type="Gene3D" id="3.40.50.720">
    <property type="entry name" value="NAD(P)-binding Rossmann-like Domain"/>
    <property type="match status" value="2"/>
</dbReference>
<keyword evidence="5" id="KW-0560">Oxidoreductase</keyword>
<dbReference type="InterPro" id="IPR036291">
    <property type="entry name" value="NAD(P)-bd_dom_sf"/>
</dbReference>
<keyword evidence="4 8" id="KW-0862">Zinc</keyword>
<accession>A0ABQ9FHD8</accession>
<evidence type="ECO:0000256" key="3">
    <source>
        <dbReference type="ARBA" id="ARBA00022723"/>
    </source>
</evidence>
<dbReference type="SUPFAM" id="SSF50129">
    <property type="entry name" value="GroES-like"/>
    <property type="match status" value="1"/>
</dbReference>
<dbReference type="InterPro" id="IPR013154">
    <property type="entry name" value="ADH-like_N"/>
</dbReference>
<dbReference type="EMBL" id="JARBDR010000328">
    <property type="protein sequence ID" value="KAJ8316081.1"/>
    <property type="molecule type" value="Genomic_DNA"/>
</dbReference>
<comment type="caution">
    <text evidence="11">The sequence shown here is derived from an EMBL/GenBank/DDBJ whole genome shotgun (WGS) entry which is preliminary data.</text>
</comment>
<proteinExistence type="inferred from homology"/>
<feature type="domain" description="Alcohol dehydrogenase-like N-terminal" evidence="10">
    <location>
        <begin position="8"/>
        <end position="93"/>
    </location>
</feature>
<protein>
    <recommendedName>
        <fullName evidence="6">Sorbitol dehydrogenase</fullName>
    </recommendedName>
    <alternativeName>
        <fullName evidence="7">Polyol dehydrogenase</fullName>
    </alternativeName>
</protein>
<dbReference type="InterPro" id="IPR002328">
    <property type="entry name" value="ADH_Zn_CS"/>
</dbReference>
<feature type="domain" description="Alcohol dehydrogenase-like C-terminal" evidence="9">
    <location>
        <begin position="126"/>
        <end position="211"/>
    </location>
</feature>
<sequence length="270" mass="29342">MYGKCGRFTVEKPMVLGHEASGTVVKLGTGVKHLNIGDRVAIEPGVPCRKCKLCKTGRYNLCKDVFFCATPPDDGNLCRFYTHAADFCYKLPDNMTLDEGALIEPLAVGIYSSRRANIGLGDKLLICGADIDNNRLSMAKSLGADYTIKVTTSDPKELANQIEDVMGCQPDATIECSGTDFSMRTGIYATYPGGSVILVGRGSADAEVPLTLTFCFLFSYPAAIEFIKNGFVNVKPLISHHFALKDTVQAFETARSRDSKAVKVMIHCDQ</sequence>
<dbReference type="CDD" id="cd05285">
    <property type="entry name" value="sorbitol_DH"/>
    <property type="match status" value="1"/>
</dbReference>
<evidence type="ECO:0000259" key="10">
    <source>
        <dbReference type="Pfam" id="PF08240"/>
    </source>
</evidence>
<evidence type="ECO:0000256" key="5">
    <source>
        <dbReference type="ARBA" id="ARBA00023002"/>
    </source>
</evidence>
<dbReference type="InterPro" id="IPR011032">
    <property type="entry name" value="GroES-like_sf"/>
</dbReference>
<comment type="cofactor">
    <cofactor evidence="1 8">
        <name>Zn(2+)</name>
        <dbReference type="ChEBI" id="CHEBI:29105"/>
    </cofactor>
</comment>
<evidence type="ECO:0000256" key="6">
    <source>
        <dbReference type="ARBA" id="ARBA00026132"/>
    </source>
</evidence>
<dbReference type="Pfam" id="PF00107">
    <property type="entry name" value="ADH_zinc_N"/>
    <property type="match status" value="1"/>
</dbReference>
<evidence type="ECO:0000313" key="12">
    <source>
        <dbReference type="Proteomes" id="UP001217089"/>
    </source>
</evidence>
<name>A0ABQ9FHD8_TEGGR</name>
<keyword evidence="12" id="KW-1185">Reference proteome</keyword>
<evidence type="ECO:0000313" key="11">
    <source>
        <dbReference type="EMBL" id="KAJ8316081.1"/>
    </source>
</evidence>
<dbReference type="Gene3D" id="3.90.180.10">
    <property type="entry name" value="Medium-chain alcohol dehydrogenases, catalytic domain"/>
    <property type="match status" value="2"/>
</dbReference>
<dbReference type="SUPFAM" id="SSF51735">
    <property type="entry name" value="NAD(P)-binding Rossmann-fold domains"/>
    <property type="match status" value="1"/>
</dbReference>
<dbReference type="PANTHER" id="PTHR43161:SF9">
    <property type="entry name" value="SORBITOL DEHYDROGENASE"/>
    <property type="match status" value="1"/>
</dbReference>